<organism evidence="2 3">
    <name type="scientific">Diacronema lutheri</name>
    <name type="common">Unicellular marine alga</name>
    <name type="synonym">Monochrysis lutheri</name>
    <dbReference type="NCBI Taxonomy" id="2081491"/>
    <lineage>
        <taxon>Eukaryota</taxon>
        <taxon>Haptista</taxon>
        <taxon>Haptophyta</taxon>
        <taxon>Pavlovophyceae</taxon>
        <taxon>Pavlovales</taxon>
        <taxon>Pavlovaceae</taxon>
        <taxon>Diacronema</taxon>
    </lineage>
</organism>
<reference evidence="2" key="1">
    <citation type="submission" date="2021-05" db="EMBL/GenBank/DDBJ databases">
        <title>The genome of the haptophyte Pavlova lutheri (Diacronema luteri, Pavlovales) - a model for lipid biosynthesis in eukaryotic algae.</title>
        <authorList>
            <person name="Hulatt C.J."/>
            <person name="Posewitz M.C."/>
        </authorList>
    </citation>
    <scope>NUCLEOTIDE SEQUENCE</scope>
    <source>
        <strain evidence="2">NIVA-4/92</strain>
    </source>
</reference>
<dbReference type="InterPro" id="IPR005031">
    <property type="entry name" value="COQ10_START"/>
</dbReference>
<dbReference type="Proteomes" id="UP000751190">
    <property type="component" value="Unassembled WGS sequence"/>
</dbReference>
<dbReference type="PANTHER" id="PTHR34060:SF1">
    <property type="entry name" value="POLYKETIDE CYCLASE _ DEHYDRASE AND LIPID TRANSPORT PROTEIN"/>
    <property type="match status" value="1"/>
</dbReference>
<evidence type="ECO:0000313" key="2">
    <source>
        <dbReference type="EMBL" id="KAG8469740.1"/>
    </source>
</evidence>
<dbReference type="AlphaFoldDB" id="A0A8J5XXH9"/>
<proteinExistence type="predicted"/>
<dbReference type="PANTHER" id="PTHR34060">
    <property type="entry name" value="POLYKETIDE CYCLASE / DEHYDRASE AND LIPID TRANSPORT PROTEIN"/>
    <property type="match status" value="1"/>
</dbReference>
<sequence>MPKRGAAQVRAGATSVRSMILGETPVIEATGINSRRISASIVIARPPEDVWRILTDYDNLAQHVPNLVVSKRLEHPGGGPKIRLFQEGAQKIWGFDFSASLVMDMEEFFGPEQERRRLQRKIRFKLVESMMLARFDGEWAIQPHSRHLAQPTRAAIEAAAARGEPPLKPITQYSTKLIYSVNVTPRGMVPVPAIEWRVREDVPVNLRAVKAAVERLPLRPVEELLAEEEALYTSRLP</sequence>
<dbReference type="OMA" id="PIGMIEK"/>
<name>A0A8J5XXH9_DIALT</name>
<dbReference type="SUPFAM" id="SSF55961">
    <property type="entry name" value="Bet v1-like"/>
    <property type="match status" value="1"/>
</dbReference>
<feature type="domain" description="Coenzyme Q-binding protein COQ10 START" evidence="1">
    <location>
        <begin position="43"/>
        <end position="209"/>
    </location>
</feature>
<evidence type="ECO:0000259" key="1">
    <source>
        <dbReference type="Pfam" id="PF03364"/>
    </source>
</evidence>
<dbReference type="Gene3D" id="3.30.530.20">
    <property type="match status" value="1"/>
</dbReference>
<protein>
    <recommendedName>
        <fullName evidence="1">Coenzyme Q-binding protein COQ10 START domain-containing protein</fullName>
    </recommendedName>
</protein>
<comment type="caution">
    <text evidence="2">The sequence shown here is derived from an EMBL/GenBank/DDBJ whole genome shotgun (WGS) entry which is preliminary data.</text>
</comment>
<dbReference type="OrthoDB" id="5732at2759"/>
<gene>
    <name evidence="2" type="ORF">KFE25_006195</name>
</gene>
<dbReference type="Pfam" id="PF03364">
    <property type="entry name" value="Polyketide_cyc"/>
    <property type="match status" value="1"/>
</dbReference>
<evidence type="ECO:0000313" key="3">
    <source>
        <dbReference type="Proteomes" id="UP000751190"/>
    </source>
</evidence>
<dbReference type="EMBL" id="JAGTXO010000002">
    <property type="protein sequence ID" value="KAG8469740.1"/>
    <property type="molecule type" value="Genomic_DNA"/>
</dbReference>
<dbReference type="InterPro" id="IPR023393">
    <property type="entry name" value="START-like_dom_sf"/>
</dbReference>
<keyword evidence="3" id="KW-1185">Reference proteome</keyword>
<accession>A0A8J5XXH9</accession>